<gene>
    <name evidence="2" type="ORF">EGK_08479</name>
</gene>
<protein>
    <submittedName>
        <fullName evidence="2">Uncharacterized protein</fullName>
    </submittedName>
</protein>
<dbReference type="InterPro" id="IPR054146">
    <property type="entry name" value="HOXB-AS3"/>
</dbReference>
<reference evidence="2" key="1">
    <citation type="journal article" date="2011" name="Nat. Biotechnol.">
        <title>Genome sequencing and comparison of two nonhuman primate animal models, the cynomolgus and Chinese rhesus macaques.</title>
        <authorList>
            <person name="Yan G."/>
            <person name="Zhang G."/>
            <person name="Fang X."/>
            <person name="Zhang Y."/>
            <person name="Li C."/>
            <person name="Ling F."/>
            <person name="Cooper D.N."/>
            <person name="Li Q."/>
            <person name="Li Y."/>
            <person name="van Gool A.J."/>
            <person name="Du H."/>
            <person name="Chen J."/>
            <person name="Chen R."/>
            <person name="Zhang P."/>
            <person name="Huang Z."/>
            <person name="Thompson J.R."/>
            <person name="Meng Y."/>
            <person name="Bai Y."/>
            <person name="Wang J."/>
            <person name="Zhuo M."/>
            <person name="Wang T."/>
            <person name="Huang Y."/>
            <person name="Wei L."/>
            <person name="Li J."/>
            <person name="Wang Z."/>
            <person name="Hu H."/>
            <person name="Yang P."/>
            <person name="Le L."/>
            <person name="Stenson P.D."/>
            <person name="Li B."/>
            <person name="Liu X."/>
            <person name="Ball E.V."/>
            <person name="An N."/>
            <person name="Huang Q."/>
            <person name="Zhang Y."/>
            <person name="Fan W."/>
            <person name="Zhang X."/>
            <person name="Li Y."/>
            <person name="Wang W."/>
            <person name="Katze M.G."/>
            <person name="Su B."/>
            <person name="Nielsen R."/>
            <person name="Yang H."/>
            <person name="Wang J."/>
            <person name="Wang X."/>
            <person name="Wang J."/>
        </authorList>
    </citation>
    <scope>NUCLEOTIDE SEQUENCE [LARGE SCALE GENOMIC DNA]</scope>
    <source>
        <strain evidence="2">CR-5</strain>
    </source>
</reference>
<accession>G7NHD0</accession>
<proteinExistence type="predicted"/>
<dbReference type="AlphaFoldDB" id="G7NHD0"/>
<name>G7NHD0_MACMU</name>
<dbReference type="Pfam" id="PF21970">
    <property type="entry name" value="HOXB-AS3"/>
    <property type="match status" value="1"/>
</dbReference>
<organism evidence="2">
    <name type="scientific">Macaca mulatta</name>
    <name type="common">Rhesus macaque</name>
    <dbReference type="NCBI Taxonomy" id="9544"/>
    <lineage>
        <taxon>Eukaryota</taxon>
        <taxon>Metazoa</taxon>
        <taxon>Chordata</taxon>
        <taxon>Craniata</taxon>
        <taxon>Vertebrata</taxon>
        <taxon>Euteleostomi</taxon>
        <taxon>Mammalia</taxon>
        <taxon>Eutheria</taxon>
        <taxon>Euarchontoglires</taxon>
        <taxon>Primates</taxon>
        <taxon>Haplorrhini</taxon>
        <taxon>Catarrhini</taxon>
        <taxon>Cercopithecidae</taxon>
        <taxon>Cercopithecinae</taxon>
        <taxon>Macaca</taxon>
    </lineage>
</organism>
<dbReference type="EMBL" id="CM001268">
    <property type="protein sequence ID" value="EHH24764.1"/>
    <property type="molecule type" value="Genomic_DNA"/>
</dbReference>
<dbReference type="Proteomes" id="UP000013456">
    <property type="component" value="Chromosome 16"/>
</dbReference>
<evidence type="ECO:0000313" key="2">
    <source>
        <dbReference type="EMBL" id="EHH24764.1"/>
    </source>
</evidence>
<sequence length="53" mass="5683">MPMLLGTQRYPHQRRWFQAASGGSESGRRGAEEAPGVARPGSESGRDAATPAW</sequence>
<evidence type="ECO:0000256" key="1">
    <source>
        <dbReference type="SAM" id="MobiDB-lite"/>
    </source>
</evidence>
<feature type="region of interest" description="Disordered" evidence="1">
    <location>
        <begin position="1"/>
        <end position="53"/>
    </location>
</feature>